<name>A0A1S9PBD9_9SPHI</name>
<dbReference type="Proteomes" id="UP000189739">
    <property type="component" value="Unassembled WGS sequence"/>
</dbReference>
<sequence length="82" mass="9497">MFDIETILADCPPFRITVEIGLKETELEIVPHWSGNEYYCSFYVFHEGREAGTVISTDINEWAWLTKPGPEWLAQYIGNEID</sequence>
<dbReference type="EMBL" id="MBTF01000034">
    <property type="protein sequence ID" value="OOQ58296.1"/>
    <property type="molecule type" value="Genomic_DNA"/>
</dbReference>
<dbReference type="AlphaFoldDB" id="A0A1S9PBD9"/>
<dbReference type="OrthoDB" id="9863365at2"/>
<gene>
    <name evidence="1" type="ORF">BC343_11725</name>
</gene>
<organism evidence="1 2">
    <name type="scientific">Mucilaginibacter pedocola</name>
    <dbReference type="NCBI Taxonomy" id="1792845"/>
    <lineage>
        <taxon>Bacteria</taxon>
        <taxon>Pseudomonadati</taxon>
        <taxon>Bacteroidota</taxon>
        <taxon>Sphingobacteriia</taxon>
        <taxon>Sphingobacteriales</taxon>
        <taxon>Sphingobacteriaceae</taxon>
        <taxon>Mucilaginibacter</taxon>
    </lineage>
</organism>
<keyword evidence="2" id="KW-1185">Reference proteome</keyword>
<evidence type="ECO:0000313" key="1">
    <source>
        <dbReference type="EMBL" id="OOQ58296.1"/>
    </source>
</evidence>
<accession>A0A1S9PBD9</accession>
<protein>
    <submittedName>
        <fullName evidence="1">Uncharacterized protein</fullName>
    </submittedName>
</protein>
<comment type="caution">
    <text evidence="1">The sequence shown here is derived from an EMBL/GenBank/DDBJ whole genome shotgun (WGS) entry which is preliminary data.</text>
</comment>
<evidence type="ECO:0000313" key="2">
    <source>
        <dbReference type="Proteomes" id="UP000189739"/>
    </source>
</evidence>
<reference evidence="1 2" key="1">
    <citation type="submission" date="2016-07" db="EMBL/GenBank/DDBJ databases">
        <title>Genomic analysis of zinc-resistant bacterium Mucilaginibacter pedocola TBZ30.</title>
        <authorList>
            <person name="Huang J."/>
            <person name="Tang J."/>
        </authorList>
    </citation>
    <scope>NUCLEOTIDE SEQUENCE [LARGE SCALE GENOMIC DNA]</scope>
    <source>
        <strain evidence="1 2">TBZ30</strain>
    </source>
</reference>
<proteinExistence type="predicted"/>